<organism evidence="1 2">
    <name type="scientific">Chrysochromulina tobinii</name>
    <dbReference type="NCBI Taxonomy" id="1460289"/>
    <lineage>
        <taxon>Eukaryota</taxon>
        <taxon>Haptista</taxon>
        <taxon>Haptophyta</taxon>
        <taxon>Prymnesiophyceae</taxon>
        <taxon>Prymnesiales</taxon>
        <taxon>Chrysochromulinaceae</taxon>
        <taxon>Chrysochromulina</taxon>
    </lineage>
</organism>
<reference evidence="2" key="1">
    <citation type="journal article" date="2015" name="PLoS Genet.">
        <title>Genome Sequence and Transcriptome Analyses of Chrysochromulina tobin: Metabolic Tools for Enhanced Algal Fitness in the Prominent Order Prymnesiales (Haptophyceae).</title>
        <authorList>
            <person name="Hovde B.T."/>
            <person name="Deodato C.R."/>
            <person name="Hunsperger H.M."/>
            <person name="Ryken S.A."/>
            <person name="Yost W."/>
            <person name="Jha R.K."/>
            <person name="Patterson J."/>
            <person name="Monnat R.J. Jr."/>
            <person name="Barlow S.B."/>
            <person name="Starkenburg S.R."/>
            <person name="Cattolico R.A."/>
        </authorList>
    </citation>
    <scope>NUCLEOTIDE SEQUENCE</scope>
    <source>
        <strain evidence="2">CCMP291</strain>
    </source>
</reference>
<evidence type="ECO:0000313" key="2">
    <source>
        <dbReference type="Proteomes" id="UP000037460"/>
    </source>
</evidence>
<protein>
    <submittedName>
        <fullName evidence="1">Uncharacterized protein</fullName>
    </submittedName>
</protein>
<gene>
    <name evidence="1" type="ORF">Ctob_007791</name>
</gene>
<accession>A0A0M0JMY1</accession>
<dbReference type="Proteomes" id="UP000037460">
    <property type="component" value="Unassembled WGS sequence"/>
</dbReference>
<proteinExistence type="predicted"/>
<dbReference type="AlphaFoldDB" id="A0A0M0JMY1"/>
<evidence type="ECO:0000313" key="1">
    <source>
        <dbReference type="EMBL" id="KOO27603.1"/>
    </source>
</evidence>
<comment type="caution">
    <text evidence="1">The sequence shown here is derived from an EMBL/GenBank/DDBJ whole genome shotgun (WGS) entry which is preliminary data.</text>
</comment>
<keyword evidence="2" id="KW-1185">Reference proteome</keyword>
<dbReference type="EMBL" id="JWZX01002695">
    <property type="protein sequence ID" value="KOO27603.1"/>
    <property type="molecule type" value="Genomic_DNA"/>
</dbReference>
<name>A0A0M0JMY1_9EUKA</name>
<sequence>MMSPSAEATFSTRYEGQDPANLVGIFTVDMGPHQGMIMKAFRSRATHLFASVTTFFMHEASRKKFPLHEHYQTSRTADGLATDCKIRMKEDMLLNGTLICAACKCRPSLGHGTLMFVVDATDEEEPSWTALNQHGFPQDKIARDAAQILCVRCEKKKTCQAEPGAHGSTRPRLKPVHVVRVGVVSGVSLSFDEDDE</sequence>